<reference evidence="2" key="3">
    <citation type="submission" date="2018-04" db="EMBL/GenBank/DDBJ databases">
        <authorList>
            <person name="Sheh A."/>
            <person name="Shen Z."/>
            <person name="Mannion A.J."/>
            <person name="Fox J.G."/>
        </authorList>
    </citation>
    <scope>NUCLEOTIDE SEQUENCE</scope>
    <source>
        <strain evidence="2">MIT 97-6194</strain>
    </source>
</reference>
<keyword evidence="3" id="KW-1185">Reference proteome</keyword>
<protein>
    <submittedName>
        <fullName evidence="2">Uncharacterized protein</fullName>
    </submittedName>
</protein>
<comment type="caution">
    <text evidence="2">The sequence shown here is derived from an EMBL/GenBank/DDBJ whole genome shotgun (WGS) entry which is preliminary data.</text>
</comment>
<reference evidence="2 3" key="1">
    <citation type="journal article" date="2014" name="Genome Announc.">
        <title>Draft genome sequences of eight enterohepatic helicobacter species isolated from both laboratory and wild rodents.</title>
        <authorList>
            <person name="Sheh A."/>
            <person name="Shen Z."/>
            <person name="Fox J.G."/>
        </authorList>
    </citation>
    <scope>NUCLEOTIDE SEQUENCE [LARGE SCALE GENOMIC DNA]</scope>
    <source>
        <strain evidence="2 3">MIT 97-6194</strain>
    </source>
</reference>
<organism evidence="2 3">
    <name type="scientific">Helicobacter saguini</name>
    <dbReference type="NCBI Taxonomy" id="1548018"/>
    <lineage>
        <taxon>Bacteria</taxon>
        <taxon>Pseudomonadati</taxon>
        <taxon>Campylobacterota</taxon>
        <taxon>Epsilonproteobacteria</taxon>
        <taxon>Campylobacterales</taxon>
        <taxon>Helicobacteraceae</taxon>
        <taxon>Helicobacter</taxon>
    </lineage>
</organism>
<evidence type="ECO:0000313" key="1">
    <source>
        <dbReference type="EMBL" id="MWV69124.1"/>
    </source>
</evidence>
<name>A0A347VSD3_9HELI</name>
<sequence>MKKLLILLFLVIINYIFANTCKFDKTQKEKGIKILKEVGIYTKSDFEGEIQAIKPVIESMLDKAVNFRGVESQNGYFFDAQTHYDVSKLKNLDSIIFLAKNKKSAFALAFIYQMSAFDVGETCKECKVLISENLDVDFSEFAKFMANEISLENIKNTNFNLKKLYILESSAIMGEALLCDGLETNDTQKLLVAYAYFSLAGRSERALDTLLEGVKRNDKNAGITLNYLLNNGIFTPKNLVAAKMLEREIAKDSVAAALNNQMITKNLKTFSLSSNANIVDYMLYWRLVETGKILDLQDSKYENLGENNKKDIQENIAKMLSYTNKKRALSIESRGKNDKILYNKITDFIKSEKL</sequence>
<reference evidence="2 3" key="2">
    <citation type="journal article" date="2016" name="Infect. Immun.">
        <title>Helicobacter saguini, a Novel Helicobacter Isolated from Cotton-Top Tamarins with Ulcerative Colitis, Has Proinflammatory Properties and Induces Typhlocolitis and Dysplasia in Gnotobiotic IL-10-/- Mice.</title>
        <authorList>
            <person name="Shen Z."/>
            <person name="Mannion A."/>
            <person name="Whary M.T."/>
            <person name="Muthupalani S."/>
            <person name="Sheh A."/>
            <person name="Feng Y."/>
            <person name="Gong G."/>
            <person name="Vandamme P."/>
            <person name="Holcombe H.R."/>
            <person name="Paster B.J."/>
            <person name="Fox J.G."/>
        </authorList>
    </citation>
    <scope>NUCLEOTIDE SEQUENCE [LARGE SCALE GENOMIC DNA]</scope>
    <source>
        <strain evidence="2 3">MIT 97-6194</strain>
    </source>
</reference>
<accession>A0A347VSD3</accession>
<dbReference type="Proteomes" id="UP000029714">
    <property type="component" value="Unassembled WGS sequence"/>
</dbReference>
<dbReference type="EMBL" id="JRMP02000009">
    <property type="protein sequence ID" value="TLD94169.1"/>
    <property type="molecule type" value="Genomic_DNA"/>
</dbReference>
<evidence type="ECO:0000313" key="4">
    <source>
        <dbReference type="Proteomes" id="UP000477070"/>
    </source>
</evidence>
<gene>
    <name evidence="1" type="ORF">DCO61_03600</name>
    <name evidence="2" type="ORF">LS64_006595</name>
</gene>
<evidence type="ECO:0000313" key="2">
    <source>
        <dbReference type="EMBL" id="TLD94169.1"/>
    </source>
</evidence>
<dbReference type="EMBL" id="QBIU01000001">
    <property type="protein sequence ID" value="MWV69124.1"/>
    <property type="molecule type" value="Genomic_DNA"/>
</dbReference>
<proteinExistence type="predicted"/>
<reference evidence="1 4" key="4">
    <citation type="submission" date="2019-12" db="EMBL/GenBank/DDBJ databases">
        <title>Multi-Generational Helicobacter saguini Isolates.</title>
        <authorList>
            <person name="Mannion A."/>
            <person name="Shen Z."/>
            <person name="Fox J.G."/>
        </authorList>
    </citation>
    <scope>NUCLEOTIDE SEQUENCE [LARGE SCALE GENOMIC DNA]</scope>
    <source>
        <strain evidence="1">16-048</strain>
        <strain evidence="4">16-048 (F4)</strain>
    </source>
</reference>
<dbReference type="AlphaFoldDB" id="A0A347VSD3"/>
<evidence type="ECO:0000313" key="3">
    <source>
        <dbReference type="Proteomes" id="UP000029714"/>
    </source>
</evidence>
<dbReference type="Proteomes" id="UP000477070">
    <property type="component" value="Unassembled WGS sequence"/>
</dbReference>
<dbReference type="RefSeq" id="WP_034572392.1">
    <property type="nucleotide sequence ID" value="NZ_JRMP02000009.1"/>
</dbReference>